<name>A0A9D1EU78_9FIRM</name>
<organism evidence="1 2">
    <name type="scientific">Candidatus Limivivens intestinipullorum</name>
    <dbReference type="NCBI Taxonomy" id="2840858"/>
    <lineage>
        <taxon>Bacteria</taxon>
        <taxon>Bacillati</taxon>
        <taxon>Bacillota</taxon>
        <taxon>Clostridia</taxon>
        <taxon>Lachnospirales</taxon>
        <taxon>Lachnospiraceae</taxon>
        <taxon>Lachnospiraceae incertae sedis</taxon>
        <taxon>Candidatus Limivivens</taxon>
    </lineage>
</organism>
<accession>A0A9D1EU78</accession>
<comment type="caution">
    <text evidence="1">The sequence shown here is derived from an EMBL/GenBank/DDBJ whole genome shotgun (WGS) entry which is preliminary data.</text>
</comment>
<protein>
    <submittedName>
        <fullName evidence="1">Twitching motility protein PilT</fullName>
    </submittedName>
</protein>
<dbReference type="EMBL" id="DVIQ01000055">
    <property type="protein sequence ID" value="HIS31746.1"/>
    <property type="molecule type" value="Genomic_DNA"/>
</dbReference>
<reference evidence="1" key="2">
    <citation type="journal article" date="2021" name="PeerJ">
        <title>Extensive microbial diversity within the chicken gut microbiome revealed by metagenomics and culture.</title>
        <authorList>
            <person name="Gilroy R."/>
            <person name="Ravi A."/>
            <person name="Getino M."/>
            <person name="Pursley I."/>
            <person name="Horton D.L."/>
            <person name="Alikhan N.F."/>
            <person name="Baker D."/>
            <person name="Gharbi K."/>
            <person name="Hall N."/>
            <person name="Watson M."/>
            <person name="Adriaenssens E.M."/>
            <person name="Foster-Nyarko E."/>
            <person name="Jarju S."/>
            <person name="Secka A."/>
            <person name="Antonio M."/>
            <person name="Oren A."/>
            <person name="Chaudhuri R.R."/>
            <person name="La Ragione R."/>
            <person name="Hildebrand F."/>
            <person name="Pallen M.J."/>
        </authorList>
    </citation>
    <scope>NUCLEOTIDE SEQUENCE</scope>
    <source>
        <strain evidence="1">CHK190-19873</strain>
    </source>
</reference>
<reference evidence="1" key="1">
    <citation type="submission" date="2020-10" db="EMBL/GenBank/DDBJ databases">
        <authorList>
            <person name="Gilroy R."/>
        </authorList>
    </citation>
    <scope>NUCLEOTIDE SEQUENCE</scope>
    <source>
        <strain evidence="1">CHK190-19873</strain>
    </source>
</reference>
<dbReference type="AlphaFoldDB" id="A0A9D1EU78"/>
<evidence type="ECO:0000313" key="2">
    <source>
        <dbReference type="Proteomes" id="UP000823935"/>
    </source>
</evidence>
<dbReference type="Proteomes" id="UP000823935">
    <property type="component" value="Unassembled WGS sequence"/>
</dbReference>
<gene>
    <name evidence="1" type="ORF">IAB44_09420</name>
</gene>
<proteinExistence type="predicted"/>
<evidence type="ECO:0000313" key="1">
    <source>
        <dbReference type="EMBL" id="HIS31746.1"/>
    </source>
</evidence>
<sequence>MVNSEIKAAHGNIVYIDKSAKHMYELNNRVRLIDASEFPLQNSAEFIGFVCGIISQDRDLEQVYLDSFLKVAKLEGCDVTSTLAELDSIGEKYNITFVISISLDEDDLPEYAKTKVIISL</sequence>